<dbReference type="InterPro" id="IPR002734">
    <property type="entry name" value="RibDG_C"/>
</dbReference>
<evidence type="ECO:0000259" key="1">
    <source>
        <dbReference type="Pfam" id="PF01872"/>
    </source>
</evidence>
<dbReference type="PANTHER" id="PTHR38011">
    <property type="entry name" value="DIHYDROFOLATE REDUCTASE FAMILY PROTEIN (AFU_ORTHOLOGUE AFUA_8G06820)"/>
    <property type="match status" value="1"/>
</dbReference>
<dbReference type="EMBL" id="CACRYJ010000058">
    <property type="protein sequence ID" value="VZO39203.1"/>
    <property type="molecule type" value="Genomic_DNA"/>
</dbReference>
<dbReference type="InterPro" id="IPR024072">
    <property type="entry name" value="DHFR-like_dom_sf"/>
</dbReference>
<name>A0A7M4DP17_9MICO</name>
<comment type="caution">
    <text evidence="2">The sequence shown here is derived from an EMBL/GenBank/DDBJ whole genome shotgun (WGS) entry which is preliminary data.</text>
</comment>
<protein>
    <recommendedName>
        <fullName evidence="1">Bacterial bifunctional deaminase-reductase C-terminal domain-containing protein</fullName>
    </recommendedName>
</protein>
<organism evidence="2 3">
    <name type="scientific">Occultella aeris</name>
    <dbReference type="NCBI Taxonomy" id="2761496"/>
    <lineage>
        <taxon>Bacteria</taxon>
        <taxon>Bacillati</taxon>
        <taxon>Actinomycetota</taxon>
        <taxon>Actinomycetes</taxon>
        <taxon>Micrococcales</taxon>
        <taxon>Ruaniaceae</taxon>
        <taxon>Occultella</taxon>
    </lineage>
</organism>
<proteinExistence type="predicted"/>
<feature type="domain" description="Bacterial bifunctional deaminase-reductase C-terminal" evidence="1">
    <location>
        <begin position="4"/>
        <end position="159"/>
    </location>
</feature>
<evidence type="ECO:0000313" key="2">
    <source>
        <dbReference type="EMBL" id="VZO39203.1"/>
    </source>
</evidence>
<dbReference type="RefSeq" id="WP_156742544.1">
    <property type="nucleotide sequence ID" value="NZ_CACRYJ010000058.1"/>
</dbReference>
<accession>A0A7M4DP17</accession>
<sequence>MANLIYSATMSLDGFIAGPGGDMSWLAPYTAPDPAADELAARTGALLVGNTTYGGDDPNCGTDAEGAFGGTWHGPQFVLTHNPPASWPPDVTFTDDLGRAVATARAAAGAKDVNVLGADVARQCLELGLLDEVVVFVVPVLLGDGVRLFDHPGGHLIRLEHIARDVSEESTHLRLRVVRD</sequence>
<dbReference type="Proteomes" id="UP000419743">
    <property type="component" value="Unassembled WGS sequence"/>
</dbReference>
<dbReference type="SUPFAM" id="SSF53597">
    <property type="entry name" value="Dihydrofolate reductase-like"/>
    <property type="match status" value="1"/>
</dbReference>
<reference evidence="2 3" key="1">
    <citation type="submission" date="2019-11" db="EMBL/GenBank/DDBJ databases">
        <authorList>
            <person name="Criscuolo A."/>
        </authorList>
    </citation>
    <scope>NUCLEOTIDE SEQUENCE [LARGE SCALE GENOMIC DNA]</scope>
    <source>
        <strain evidence="2">CIP111667</strain>
    </source>
</reference>
<dbReference type="Pfam" id="PF01872">
    <property type="entry name" value="RibD_C"/>
    <property type="match status" value="1"/>
</dbReference>
<dbReference type="Gene3D" id="3.40.430.10">
    <property type="entry name" value="Dihydrofolate Reductase, subunit A"/>
    <property type="match status" value="1"/>
</dbReference>
<dbReference type="GO" id="GO:0008703">
    <property type="term" value="F:5-amino-6-(5-phosphoribosylamino)uracil reductase activity"/>
    <property type="evidence" value="ECO:0007669"/>
    <property type="project" value="InterPro"/>
</dbReference>
<keyword evidence="3" id="KW-1185">Reference proteome</keyword>
<gene>
    <name evidence="2" type="ORF">HALOF300_03898</name>
</gene>
<dbReference type="GO" id="GO:0009231">
    <property type="term" value="P:riboflavin biosynthetic process"/>
    <property type="evidence" value="ECO:0007669"/>
    <property type="project" value="InterPro"/>
</dbReference>
<dbReference type="AlphaFoldDB" id="A0A7M4DP17"/>
<dbReference type="InterPro" id="IPR050765">
    <property type="entry name" value="Riboflavin_Biosynth_HTPR"/>
</dbReference>
<evidence type="ECO:0000313" key="3">
    <source>
        <dbReference type="Proteomes" id="UP000419743"/>
    </source>
</evidence>
<dbReference type="PANTHER" id="PTHR38011:SF12">
    <property type="entry name" value="BIFUNCTIONAL DEAMINASE-REDUCTASE DOMAIN PROTEIN"/>
    <property type="match status" value="1"/>
</dbReference>